<comment type="caution">
    <text evidence="3">The sequence shown here is derived from an EMBL/GenBank/DDBJ whole genome shotgun (WGS) entry which is preliminary data.</text>
</comment>
<evidence type="ECO:0000256" key="2">
    <source>
        <dbReference type="SAM" id="Phobius"/>
    </source>
</evidence>
<dbReference type="Pfam" id="PF07466">
    <property type="entry name" value="DUF1517"/>
    <property type="match status" value="1"/>
</dbReference>
<keyword evidence="2" id="KW-0812">Transmembrane</keyword>
<organism evidence="3 4">
    <name type="scientific">Coptis chinensis</name>
    <dbReference type="NCBI Taxonomy" id="261450"/>
    <lineage>
        <taxon>Eukaryota</taxon>
        <taxon>Viridiplantae</taxon>
        <taxon>Streptophyta</taxon>
        <taxon>Embryophyta</taxon>
        <taxon>Tracheophyta</taxon>
        <taxon>Spermatophyta</taxon>
        <taxon>Magnoliopsida</taxon>
        <taxon>Ranunculales</taxon>
        <taxon>Ranunculaceae</taxon>
        <taxon>Coptidoideae</taxon>
        <taxon>Coptis</taxon>
    </lineage>
</organism>
<proteinExistence type="predicted"/>
<dbReference type="Proteomes" id="UP000631114">
    <property type="component" value="Unassembled WGS sequence"/>
</dbReference>
<keyword evidence="4" id="KW-1185">Reference proteome</keyword>
<dbReference type="InterPro" id="IPR053023">
    <property type="entry name" value="FLAP_modulator"/>
</dbReference>
<dbReference type="EMBL" id="JADFTS010000002">
    <property type="protein sequence ID" value="KAF9621276.1"/>
    <property type="molecule type" value="Genomic_DNA"/>
</dbReference>
<feature type="transmembrane region" description="Helical" evidence="2">
    <location>
        <begin position="79"/>
        <end position="103"/>
    </location>
</feature>
<dbReference type="AlphaFoldDB" id="A0A835IP83"/>
<evidence type="ECO:0000256" key="1">
    <source>
        <dbReference type="SAM" id="MobiDB-lite"/>
    </source>
</evidence>
<evidence type="ECO:0000313" key="3">
    <source>
        <dbReference type="EMBL" id="KAF9621276.1"/>
    </source>
</evidence>
<dbReference type="InterPro" id="IPR010903">
    <property type="entry name" value="DUF1517"/>
</dbReference>
<evidence type="ECO:0000313" key="4">
    <source>
        <dbReference type="Proteomes" id="UP000631114"/>
    </source>
</evidence>
<dbReference type="PANTHER" id="PTHR33975:SF2">
    <property type="entry name" value="MYELIN-ASSOCIATED OLIGODENDROCYTE BASIC PROTEIN"/>
    <property type="match status" value="1"/>
</dbReference>
<keyword evidence="2" id="KW-1133">Transmembrane helix</keyword>
<sequence length="235" mass="26040">MTQKRRPPQHSSSCDPDCCNPDCYDPDYSGRRTGGRVGGRYFSSNSSTSSPPIKPSNPNYTDKDSSTSKSKSSNIDDDLLLLGTIGAAVIVIVIGFIILPYVWEISGQNDPLKTSVVMLQVGLHGTARSVQKTLDQITEEADTSKREGLSPILTETALALLRKQDCWISCFSSVDVKKSSEDGEKRFLELGTEERAKFEEETLVKVNNVKKKRTRIQSVDGFGNEYIVVRVTFFM</sequence>
<dbReference type="OrthoDB" id="542507at2759"/>
<keyword evidence="2" id="KW-0472">Membrane</keyword>
<name>A0A835IP83_9MAGN</name>
<feature type="region of interest" description="Disordered" evidence="1">
    <location>
        <begin position="1"/>
        <end position="73"/>
    </location>
</feature>
<gene>
    <name evidence="3" type="ORF">IFM89_018493</name>
</gene>
<dbReference type="PANTHER" id="PTHR33975">
    <property type="entry name" value="MYELIN-ASSOCIATED OLIGODENDROCYTE BASIC PROTEIN"/>
    <property type="match status" value="1"/>
</dbReference>
<protein>
    <submittedName>
        <fullName evidence="3">Uncharacterized protein</fullName>
    </submittedName>
</protein>
<feature type="compositionally biased region" description="Low complexity" evidence="1">
    <location>
        <begin position="39"/>
        <end position="59"/>
    </location>
</feature>
<dbReference type="GO" id="GO:0009507">
    <property type="term" value="C:chloroplast"/>
    <property type="evidence" value="ECO:0007669"/>
    <property type="project" value="TreeGrafter"/>
</dbReference>
<accession>A0A835IP83</accession>
<reference evidence="3 4" key="1">
    <citation type="submission" date="2020-10" db="EMBL/GenBank/DDBJ databases">
        <title>The Coptis chinensis genome and diversification of protoberbering-type alkaloids.</title>
        <authorList>
            <person name="Wang B."/>
            <person name="Shu S."/>
            <person name="Song C."/>
            <person name="Liu Y."/>
        </authorList>
    </citation>
    <scope>NUCLEOTIDE SEQUENCE [LARGE SCALE GENOMIC DNA]</scope>
    <source>
        <strain evidence="3">HL-2020</strain>
        <tissue evidence="3">Leaf</tissue>
    </source>
</reference>